<dbReference type="Pfam" id="PF13540">
    <property type="entry name" value="RCC1_2"/>
    <property type="match status" value="4"/>
</dbReference>
<dbReference type="Gene3D" id="2.130.10.30">
    <property type="entry name" value="Regulator of chromosome condensation 1/beta-lactamase-inhibitor protein II"/>
    <property type="match status" value="1"/>
</dbReference>
<dbReference type="Pfam" id="PF17963">
    <property type="entry name" value="Big_9"/>
    <property type="match status" value="2"/>
</dbReference>
<dbReference type="InterPro" id="IPR051553">
    <property type="entry name" value="Ran_GTPase-activating"/>
</dbReference>
<dbReference type="PROSITE" id="PS00626">
    <property type="entry name" value="RCC1_2"/>
    <property type="match status" value="3"/>
</dbReference>
<evidence type="ECO:0000313" key="1">
    <source>
        <dbReference type="EMBL" id="EFO81720.1"/>
    </source>
</evidence>
<dbReference type="GO" id="GO:0005085">
    <property type="term" value="F:guanyl-nucleotide exchange factor activity"/>
    <property type="evidence" value="ECO:0007669"/>
    <property type="project" value="TreeGrafter"/>
</dbReference>
<dbReference type="PANTHER" id="PTHR45982">
    <property type="entry name" value="REGULATOR OF CHROMOSOME CONDENSATION"/>
    <property type="match status" value="1"/>
</dbReference>
<dbReference type="CDD" id="cd11304">
    <property type="entry name" value="Cadherin_repeat"/>
    <property type="match status" value="1"/>
</dbReference>
<name>E1IAP1_9CHLR</name>
<dbReference type="NCBIfam" id="TIGR01965">
    <property type="entry name" value="VCBS_repeat"/>
    <property type="match status" value="1"/>
</dbReference>
<dbReference type="PROSITE" id="PS50012">
    <property type="entry name" value="RCC1_3"/>
    <property type="match status" value="5"/>
</dbReference>
<dbReference type="InterPro" id="IPR000408">
    <property type="entry name" value="Reg_chr_condens"/>
</dbReference>
<sequence length="410" mass="41508">MALKADGTVVAWGDNGEGQTSVPNGLSNVVAIAAGMYHSMVLKADGTVVAWGNNIIGQTSVPNGLSNVVAIAAGGSHCLALKADGTVVAWGASWYGQTNVPGDLSNVIAIAAGLDHSMALKADGTIVAWGANYYNQTIVPEGLNNVVAIAAGSMHSLALKVDGTVVAWGFSDFGQTNVPNGLSNVVAITGGGYHSMAITQGNTAPVITEGTSVNVTMSEDGNPTAFALTLNASDADGDTLTWEIATPAANGSAGASGTGTSKAITYTPTSNYNGSDSFVVRVSDGSLSDTITVNVTIEAVNDAPVITEGTSASVTMSEDGSPTAFDLTLNASDLDSTTLTWEIDTPAAHGSAEASGSGTSKAITYTPTPNYNGSDSFVVRVSDGLLSDTITVNVTIEAVNEYIYLPLVVR</sequence>
<dbReference type="STRING" id="765420.OSCT_0392"/>
<dbReference type="GO" id="GO:0005737">
    <property type="term" value="C:cytoplasm"/>
    <property type="evidence" value="ECO:0007669"/>
    <property type="project" value="TreeGrafter"/>
</dbReference>
<dbReference type="HOGENOM" id="CLU_670548_0_0_0"/>
<dbReference type="eggNOG" id="COG5184">
    <property type="taxonomic scope" value="Bacteria"/>
</dbReference>
<dbReference type="Gene3D" id="2.60.40.3440">
    <property type="match status" value="2"/>
</dbReference>
<accession>E1IAP1</accession>
<comment type="caution">
    <text evidence="1">The sequence shown here is derived from an EMBL/GenBank/DDBJ whole genome shotgun (WGS) entry which is preliminary data.</text>
</comment>
<reference evidence="1 2" key="1">
    <citation type="journal article" date="2011" name="J. Bacteriol.">
        <title>Draft genome sequence of the anoxygenic filamentous phototrophic bacterium Oscillochloris trichoides subsp. DG-6.</title>
        <authorList>
            <person name="Kuznetsov B.B."/>
            <person name="Ivanovsky R.N."/>
            <person name="Keppen O.I."/>
            <person name="Sukhacheva M.V."/>
            <person name="Bumazhkin B.K."/>
            <person name="Patutina E.O."/>
            <person name="Beletsky A.V."/>
            <person name="Mardanov A.V."/>
            <person name="Baslerov R.V."/>
            <person name="Panteleeva A.N."/>
            <person name="Kolganova T.V."/>
            <person name="Ravin N.V."/>
            <person name="Skryabin K.G."/>
        </authorList>
    </citation>
    <scope>NUCLEOTIDE SEQUENCE [LARGE SCALE GENOMIC DNA]</scope>
    <source>
        <strain evidence="1 2">DG-6</strain>
    </source>
</reference>
<dbReference type="InterPro" id="IPR009091">
    <property type="entry name" value="RCC1/BLIP-II"/>
</dbReference>
<organism evidence="1 2">
    <name type="scientific">Oscillochloris trichoides DG-6</name>
    <dbReference type="NCBI Taxonomy" id="765420"/>
    <lineage>
        <taxon>Bacteria</taxon>
        <taxon>Bacillati</taxon>
        <taxon>Chloroflexota</taxon>
        <taxon>Chloroflexia</taxon>
        <taxon>Chloroflexales</taxon>
        <taxon>Chloroflexineae</taxon>
        <taxon>Oscillochloridaceae</taxon>
        <taxon>Oscillochloris</taxon>
    </lineage>
</organism>
<keyword evidence="2" id="KW-1185">Reference proteome</keyword>
<gene>
    <name evidence="1" type="ORF">OSCT_0392</name>
</gene>
<dbReference type="SUPFAM" id="SSF50985">
    <property type="entry name" value="RCC1/BLIP-II"/>
    <property type="match status" value="1"/>
</dbReference>
<evidence type="ECO:0000313" key="2">
    <source>
        <dbReference type="Proteomes" id="UP000054010"/>
    </source>
</evidence>
<proteinExistence type="predicted"/>
<dbReference type="Proteomes" id="UP000054010">
    <property type="component" value="Unassembled WGS sequence"/>
</dbReference>
<dbReference type="InterPro" id="IPR010221">
    <property type="entry name" value="VCBS_dom"/>
</dbReference>
<protein>
    <submittedName>
        <fullName evidence="1">Immunoglobulin I-set domain protein</fullName>
    </submittedName>
</protein>
<dbReference type="EMBL" id="ADVR01000006">
    <property type="protein sequence ID" value="EFO81720.1"/>
    <property type="molecule type" value="Genomic_DNA"/>
</dbReference>
<dbReference type="eggNOG" id="COG1345">
    <property type="taxonomic scope" value="Bacteria"/>
</dbReference>
<dbReference type="NCBIfam" id="NF012211">
    <property type="entry name" value="tand_rpt_95"/>
    <property type="match status" value="2"/>
</dbReference>
<dbReference type="PANTHER" id="PTHR45982:SF1">
    <property type="entry name" value="REGULATOR OF CHROMOSOME CONDENSATION"/>
    <property type="match status" value="1"/>
</dbReference>
<dbReference type="AlphaFoldDB" id="E1IAP1"/>